<dbReference type="Pfam" id="PF25063">
    <property type="entry name" value="ARM_TT21_C"/>
    <property type="match status" value="1"/>
</dbReference>
<reference evidence="12" key="1">
    <citation type="journal article" date="2020" name="mSystems">
        <title>Genome- and Community-Level Interaction Insights into Carbon Utilization and Element Cycling Functions of Hydrothermarchaeota in Hydrothermal Sediment.</title>
        <authorList>
            <person name="Zhou Z."/>
            <person name="Liu Y."/>
            <person name="Xu W."/>
            <person name="Pan J."/>
            <person name="Luo Z.H."/>
            <person name="Li M."/>
        </authorList>
    </citation>
    <scope>NUCLEOTIDE SEQUENCE [LARGE SCALE GENOMIC DNA]</scope>
    <source>
        <strain evidence="12">HyVt-233</strain>
    </source>
</reference>
<evidence type="ECO:0000256" key="8">
    <source>
        <dbReference type="ARBA" id="ARBA00038030"/>
    </source>
</evidence>
<dbReference type="InterPro" id="IPR018527">
    <property type="entry name" value="Rubredoxin_Fe_BS"/>
</dbReference>
<dbReference type="GO" id="GO:0030943">
    <property type="term" value="F:mitochondrion targeting sequence binding"/>
    <property type="evidence" value="ECO:0007669"/>
    <property type="project" value="TreeGrafter"/>
</dbReference>
<dbReference type="GO" id="GO:0016020">
    <property type="term" value="C:membrane"/>
    <property type="evidence" value="ECO:0007669"/>
    <property type="project" value="UniProtKB-SubCell"/>
</dbReference>
<evidence type="ECO:0000256" key="9">
    <source>
        <dbReference type="PROSITE-ProRule" id="PRU00339"/>
    </source>
</evidence>
<comment type="subcellular location">
    <subcellularLocation>
        <location evidence="1">Membrane</location>
        <topology evidence="1">Single-pass membrane protein</topology>
    </subcellularLocation>
</comment>
<dbReference type="Pfam" id="PF14559">
    <property type="entry name" value="TPR_19"/>
    <property type="match status" value="1"/>
</dbReference>
<dbReference type="GO" id="GO:0030150">
    <property type="term" value="P:protein import into mitochondrial matrix"/>
    <property type="evidence" value="ECO:0007669"/>
    <property type="project" value="TreeGrafter"/>
</dbReference>
<evidence type="ECO:0000256" key="5">
    <source>
        <dbReference type="ARBA" id="ARBA00022803"/>
    </source>
</evidence>
<dbReference type="SMART" id="SM00028">
    <property type="entry name" value="TPR"/>
    <property type="match status" value="8"/>
</dbReference>
<keyword evidence="4" id="KW-0677">Repeat</keyword>
<dbReference type="InterPro" id="IPR056834">
    <property type="entry name" value="ARM_TT21_C"/>
</dbReference>
<dbReference type="PROSITE" id="PS50005">
    <property type="entry name" value="TPR"/>
    <property type="match status" value="3"/>
</dbReference>
<feature type="repeat" description="TPR" evidence="9">
    <location>
        <begin position="190"/>
        <end position="223"/>
    </location>
</feature>
<evidence type="ECO:0000313" key="12">
    <source>
        <dbReference type="EMBL" id="HDD43388.1"/>
    </source>
</evidence>
<feature type="repeat" description="TPR" evidence="9">
    <location>
        <begin position="83"/>
        <end position="116"/>
    </location>
</feature>
<keyword evidence="2" id="KW-0812">Transmembrane</keyword>
<accession>A0A7C0Y448</accession>
<comment type="similarity">
    <text evidence="8">Belongs to the Tom70 family.</text>
</comment>
<keyword evidence="5 9" id="KW-0802">TPR repeat</keyword>
<evidence type="ECO:0000256" key="7">
    <source>
        <dbReference type="ARBA" id="ARBA00023136"/>
    </source>
</evidence>
<dbReference type="GO" id="GO:0008320">
    <property type="term" value="F:protein transmembrane transporter activity"/>
    <property type="evidence" value="ECO:0007669"/>
    <property type="project" value="TreeGrafter"/>
</dbReference>
<feature type="repeat" description="TPR" evidence="9">
    <location>
        <begin position="11"/>
        <end position="44"/>
    </location>
</feature>
<comment type="caution">
    <text evidence="12">The sequence shown here is derived from an EMBL/GenBank/DDBJ whole genome shotgun (WGS) entry which is preliminary data.</text>
</comment>
<gene>
    <name evidence="12" type="ORF">ENG63_00800</name>
</gene>
<dbReference type="InterPro" id="IPR011990">
    <property type="entry name" value="TPR-like_helical_dom_sf"/>
</dbReference>
<evidence type="ECO:0000256" key="1">
    <source>
        <dbReference type="ARBA" id="ARBA00004167"/>
    </source>
</evidence>
<evidence type="ECO:0000259" key="10">
    <source>
        <dbReference type="Pfam" id="PF18073"/>
    </source>
</evidence>
<name>A0A7C0Y448_DESA2</name>
<dbReference type="GO" id="GO:0046872">
    <property type="term" value="F:metal ion binding"/>
    <property type="evidence" value="ECO:0007669"/>
    <property type="project" value="UniProtKB-KW"/>
</dbReference>
<dbReference type="Gene3D" id="1.25.40.10">
    <property type="entry name" value="Tetratricopeptide repeat domain"/>
    <property type="match status" value="2"/>
</dbReference>
<evidence type="ECO:0000256" key="2">
    <source>
        <dbReference type="ARBA" id="ARBA00022692"/>
    </source>
</evidence>
<evidence type="ECO:0000259" key="11">
    <source>
        <dbReference type="Pfam" id="PF25063"/>
    </source>
</evidence>
<evidence type="ECO:0000256" key="4">
    <source>
        <dbReference type="ARBA" id="ARBA00022737"/>
    </source>
</evidence>
<sequence length="359" mass="42159">SSHPFQEAKESKVAFLTGFRYLLSNEPDRAIEAFMKAVSLDTDTVETYFALASLFRDKGEIERAIRIHQSIITRPHLEPEIRLQALYDLALDYKKAGLLDRAINTFKEVIRKDPAKKEAYLELANLYQSLKDWQAAYETIERLSKFTKEDYSLMLAHFLVEIGKKHQKEGNKKEAESFYKKAIKTNKKCTDAYLHLGDLYFEEKNFKKAFNIWENVIELTPEYSFLVYSRLEKHFSEIKDEKAFNKFIKIIEEKKERDIFSSIFIGKFCLIKKDLEKAKFYFNEVLEEEPSQPSASQFMAQILLEEGKTQEAIELLKKIPETLPKQIYQCSHCGYESIKLYWHCPKCGEWDTIKPKTKL</sequence>
<dbReference type="EMBL" id="DRBS01000032">
    <property type="protein sequence ID" value="HDD43388.1"/>
    <property type="molecule type" value="Genomic_DNA"/>
</dbReference>
<dbReference type="PANTHER" id="PTHR46208">
    <property type="entry name" value="MITOCHONDRIAL IMPORT RECEPTOR SUBUNIT TOM70"/>
    <property type="match status" value="1"/>
</dbReference>
<dbReference type="PROSITE" id="PS00202">
    <property type="entry name" value="RUBREDOXIN"/>
    <property type="match status" value="1"/>
</dbReference>
<dbReference type="AlphaFoldDB" id="A0A7C0Y448"/>
<keyword evidence="7" id="KW-0472">Membrane</keyword>
<dbReference type="PROSITE" id="PS50293">
    <property type="entry name" value="TPR_REGION"/>
    <property type="match status" value="1"/>
</dbReference>
<dbReference type="Proteomes" id="UP000886289">
    <property type="component" value="Unassembled WGS sequence"/>
</dbReference>
<evidence type="ECO:0000256" key="3">
    <source>
        <dbReference type="ARBA" id="ARBA00022723"/>
    </source>
</evidence>
<feature type="domain" description="Tetratricopeptide repeat protein 21A/21B C-terminal ARM" evidence="11">
    <location>
        <begin position="93"/>
        <end position="221"/>
    </location>
</feature>
<dbReference type="SUPFAM" id="SSF81901">
    <property type="entry name" value="HCP-like"/>
    <property type="match status" value="1"/>
</dbReference>
<evidence type="ECO:0000256" key="6">
    <source>
        <dbReference type="ARBA" id="ARBA00022989"/>
    </source>
</evidence>
<dbReference type="PANTHER" id="PTHR46208:SF1">
    <property type="entry name" value="MITOCHONDRIAL IMPORT RECEPTOR SUBUNIT TOM70"/>
    <property type="match status" value="1"/>
</dbReference>
<dbReference type="InterPro" id="IPR019734">
    <property type="entry name" value="TPR_rpt"/>
</dbReference>
<dbReference type="Pfam" id="PF18073">
    <property type="entry name" value="Zn_ribbon_LapB"/>
    <property type="match status" value="1"/>
</dbReference>
<dbReference type="InterPro" id="IPR041166">
    <property type="entry name" value="Rubredoxin_2"/>
</dbReference>
<feature type="non-terminal residue" evidence="12">
    <location>
        <position position="1"/>
    </location>
</feature>
<dbReference type="SUPFAM" id="SSF48452">
    <property type="entry name" value="TPR-like"/>
    <property type="match status" value="1"/>
</dbReference>
<protein>
    <submittedName>
        <fullName evidence="12">Tetratricopeptide repeat protein</fullName>
    </submittedName>
</protein>
<organism evidence="12">
    <name type="scientific">Desulfofervidus auxilii</name>
    <dbReference type="NCBI Taxonomy" id="1621989"/>
    <lineage>
        <taxon>Bacteria</taxon>
        <taxon>Pseudomonadati</taxon>
        <taxon>Thermodesulfobacteriota</taxon>
        <taxon>Candidatus Desulfofervidia</taxon>
        <taxon>Candidatus Desulfofervidales</taxon>
        <taxon>Candidatus Desulfofervidaceae</taxon>
        <taxon>Candidatus Desulfofervidus</taxon>
    </lineage>
</organism>
<keyword evidence="3" id="KW-0479">Metal-binding</keyword>
<proteinExistence type="inferred from homology"/>
<feature type="domain" description="LapB rubredoxin metal binding" evidence="10">
    <location>
        <begin position="328"/>
        <end position="355"/>
    </location>
</feature>
<keyword evidence="6" id="KW-1133">Transmembrane helix</keyword>